<accession>A8F0U4</accession>
<evidence type="ECO:0008006" key="3">
    <source>
        <dbReference type="Google" id="ProtNLM"/>
    </source>
</evidence>
<name>A8F0U4_RICM5</name>
<organism evidence="1 2">
    <name type="scientific">Rickettsia massiliae (strain Mtu5)</name>
    <dbReference type="NCBI Taxonomy" id="416276"/>
    <lineage>
        <taxon>Bacteria</taxon>
        <taxon>Pseudomonadati</taxon>
        <taxon>Pseudomonadota</taxon>
        <taxon>Alphaproteobacteria</taxon>
        <taxon>Rickettsiales</taxon>
        <taxon>Rickettsiaceae</taxon>
        <taxon>Rickettsieae</taxon>
        <taxon>Rickettsia</taxon>
        <taxon>spotted fever group</taxon>
    </lineage>
</organism>
<protein>
    <recommendedName>
        <fullName evidence="3">Lipopolysaccharide-assembly family protein</fullName>
    </recommendedName>
</protein>
<dbReference type="Proteomes" id="UP000001311">
    <property type="component" value="Chromosome"/>
</dbReference>
<keyword evidence="2" id="KW-1185">Reference proteome</keyword>
<dbReference type="HOGENOM" id="CLU_1676508_0_0_5"/>
<dbReference type="Gene3D" id="3.30.160.150">
    <property type="entry name" value="Lipoprotein like domain"/>
    <property type="match status" value="1"/>
</dbReference>
<proteinExistence type="predicted"/>
<dbReference type="PROSITE" id="PS51257">
    <property type="entry name" value="PROKAR_LIPOPROTEIN"/>
    <property type="match status" value="1"/>
</dbReference>
<dbReference type="AlphaFoldDB" id="A8F0U4"/>
<reference evidence="1 2" key="1">
    <citation type="journal article" date="2007" name="Genome Res.">
        <title>Lateral gene transfer between obligate intracellular bacteria: evidence from the Rickettsia massiliae genome.</title>
        <authorList>
            <person name="Blanc G."/>
            <person name="Ogata H."/>
            <person name="Robert C."/>
            <person name="Audic S."/>
            <person name="Claverie J.-M."/>
            <person name="Raoult D."/>
        </authorList>
    </citation>
    <scope>NUCLEOTIDE SEQUENCE [LARGE SCALE GENOMIC DNA]</scope>
    <source>
        <strain evidence="2">Mtu5</strain>
    </source>
</reference>
<evidence type="ECO:0000313" key="1">
    <source>
        <dbReference type="EMBL" id="ABV84530.1"/>
    </source>
</evidence>
<dbReference type="KEGG" id="rms:RMA_0251"/>
<gene>
    <name evidence="1" type="ordered locus">RMA_0251</name>
</gene>
<dbReference type="EMBL" id="CP000683">
    <property type="protein sequence ID" value="ABV84530.1"/>
    <property type="molecule type" value="Genomic_DNA"/>
</dbReference>
<evidence type="ECO:0000313" key="2">
    <source>
        <dbReference type="Proteomes" id="UP000001311"/>
    </source>
</evidence>
<dbReference type="RefSeq" id="WP_012152507.1">
    <property type="nucleotide sequence ID" value="NC_009900.1"/>
</dbReference>
<sequence length="160" mass="18668">MRSLFVIIIFFLMSSCNCCNLKPVYSETYSRNNDLEAIEVEPIRTIEGAEFYHRLTSILPQKAQAKYLLKVKLIATTMPATIEKNSNVLREYINQLVRYKLIDIESQKVLIEEQFYQNTSYNAIFTPYATNVERDATGIDLAYQAAEEIRSRLILYFTRK</sequence>